<evidence type="ECO:0000256" key="1">
    <source>
        <dbReference type="SAM" id="MobiDB-lite"/>
    </source>
</evidence>
<comment type="caution">
    <text evidence="3">The sequence shown here is derived from an EMBL/GenBank/DDBJ whole genome shotgun (WGS) entry which is preliminary data.</text>
</comment>
<dbReference type="AlphaFoldDB" id="A0A1E1KAC0"/>
<proteinExistence type="predicted"/>
<evidence type="ECO:0000313" key="3">
    <source>
        <dbReference type="EMBL" id="CZS93604.1"/>
    </source>
</evidence>
<feature type="region of interest" description="Disordered" evidence="1">
    <location>
        <begin position="130"/>
        <end position="154"/>
    </location>
</feature>
<evidence type="ECO:0000256" key="2">
    <source>
        <dbReference type="SAM" id="Phobius"/>
    </source>
</evidence>
<dbReference type="EMBL" id="FJUW01000007">
    <property type="protein sequence ID" value="CZS93604.1"/>
    <property type="molecule type" value="Genomic_DNA"/>
</dbReference>
<reference evidence="4" key="1">
    <citation type="submission" date="2016-03" db="EMBL/GenBank/DDBJ databases">
        <authorList>
            <person name="Ploux O."/>
        </authorList>
    </citation>
    <scope>NUCLEOTIDE SEQUENCE [LARGE SCALE GENOMIC DNA]</scope>
    <source>
        <strain evidence="4">UK7</strain>
    </source>
</reference>
<protein>
    <submittedName>
        <fullName evidence="3">Uncharacterized protein</fullName>
    </submittedName>
</protein>
<keyword evidence="2" id="KW-0812">Transmembrane</keyword>
<accession>A0A1E1KAC0</accession>
<name>A0A1E1KAC0_9HELO</name>
<sequence length="293" mass="32619">MDDFTQIQLANDQKSSDNMDSPIQAYANSVIFSFVGVLVFITCVLCGMWIHRLYTTRGFHLADFERLTTEARSLAQETSLIRKDVEGDYSSDLAVKILNMELINAAEELDSGIRVALSAWDDIMQPDEGDALDEEDGVGGGKIDRKGKKKLRERRKSHGRYVMGLMRSKCFEGVERREEFSPGLQAMHLEVLSRKINVQAGRINRCLASGSGTHGTPRKSIPKRLWSLSHSQLSAESPMNEKYACASSPAQRSALHGATSALLPTPQRSTSIPFSDDERYGMLGPVQKERTYV</sequence>
<keyword evidence="2" id="KW-0472">Membrane</keyword>
<dbReference type="Proteomes" id="UP000178129">
    <property type="component" value="Unassembled WGS sequence"/>
</dbReference>
<feature type="transmembrane region" description="Helical" evidence="2">
    <location>
        <begin position="25"/>
        <end position="50"/>
    </location>
</feature>
<organism evidence="3 4">
    <name type="scientific">Rhynchosporium graminicola</name>
    <dbReference type="NCBI Taxonomy" id="2792576"/>
    <lineage>
        <taxon>Eukaryota</taxon>
        <taxon>Fungi</taxon>
        <taxon>Dikarya</taxon>
        <taxon>Ascomycota</taxon>
        <taxon>Pezizomycotina</taxon>
        <taxon>Leotiomycetes</taxon>
        <taxon>Helotiales</taxon>
        <taxon>Ploettnerulaceae</taxon>
        <taxon>Rhynchosporium</taxon>
    </lineage>
</organism>
<feature type="region of interest" description="Disordered" evidence="1">
    <location>
        <begin position="258"/>
        <end position="280"/>
    </location>
</feature>
<feature type="compositionally biased region" description="Basic residues" evidence="1">
    <location>
        <begin position="145"/>
        <end position="154"/>
    </location>
</feature>
<keyword evidence="2" id="KW-1133">Transmembrane helix</keyword>
<keyword evidence="4" id="KW-1185">Reference proteome</keyword>
<evidence type="ECO:0000313" key="4">
    <source>
        <dbReference type="Proteomes" id="UP000178129"/>
    </source>
</evidence>
<dbReference type="InParanoid" id="A0A1E1KAC0"/>
<gene>
    <name evidence="3" type="ORF">RCO7_09496</name>
</gene>